<dbReference type="EMBL" id="AMCI01004215">
    <property type="protein sequence ID" value="EJW98539.1"/>
    <property type="molecule type" value="Genomic_DNA"/>
</dbReference>
<feature type="region of interest" description="Disordered" evidence="1">
    <location>
        <begin position="279"/>
        <end position="301"/>
    </location>
</feature>
<dbReference type="InterPro" id="IPR027417">
    <property type="entry name" value="P-loop_NTPase"/>
</dbReference>
<organism evidence="2">
    <name type="scientific">gut metagenome</name>
    <dbReference type="NCBI Taxonomy" id="749906"/>
    <lineage>
        <taxon>unclassified sequences</taxon>
        <taxon>metagenomes</taxon>
        <taxon>organismal metagenomes</taxon>
    </lineage>
</organism>
<reference evidence="2" key="1">
    <citation type="journal article" date="2012" name="PLoS ONE">
        <title>Gene sets for utilization of primary and secondary nutrition supplies in the distal gut of endangered iberian lynx.</title>
        <authorList>
            <person name="Alcaide M."/>
            <person name="Messina E."/>
            <person name="Richter M."/>
            <person name="Bargiela R."/>
            <person name="Peplies J."/>
            <person name="Huws S.A."/>
            <person name="Newbold C.J."/>
            <person name="Golyshin P.N."/>
            <person name="Simon M.A."/>
            <person name="Lopez G."/>
            <person name="Yakimov M.M."/>
            <person name="Ferrer M."/>
        </authorList>
    </citation>
    <scope>NUCLEOTIDE SEQUENCE</scope>
</reference>
<proteinExistence type="predicted"/>
<evidence type="ECO:0000256" key="1">
    <source>
        <dbReference type="SAM" id="MobiDB-lite"/>
    </source>
</evidence>
<sequence>MNLFSTTPEESGYRLQYMEIFNWGTFDKVVYRISPEGNNSLLTGANASGKSTLVDALLTLLVPMKRHRFYNQSSGVEKKGARTEESYVLGYHGTQQEEGTSGTTTMKLRDRSCRSVLLAAFRNAEEKVITLFQVRYFSGQELKTVYGMARKELRIKDDFAEFDTRGDWRKRLDRQYNAKAGKRMIDFFNGPSEYAAQIVDRFHMRSLNALTLFNQIVGVKVLDDLDLFIRHHMLDEQPAEEKYDALYRNFQNLMGRRTISTRCRNKSRCLNLSMRWRNGSRRSVRKSRTSNGTAKRRRRGLPTVSCAWRTNSRRPTRANCANGRNALRVWEHS</sequence>
<feature type="compositionally biased region" description="Basic residues" evidence="1">
    <location>
        <begin position="279"/>
        <end position="300"/>
    </location>
</feature>
<name>J9GGQ6_9ZZZZ</name>
<dbReference type="Pfam" id="PF13555">
    <property type="entry name" value="AAA_29"/>
    <property type="match status" value="1"/>
</dbReference>
<gene>
    <name evidence="2" type="ORF">EVA_13357</name>
</gene>
<protein>
    <submittedName>
        <fullName evidence="2">Uncharacterized protein</fullName>
    </submittedName>
</protein>
<dbReference type="Gene3D" id="3.40.1140.10">
    <property type="match status" value="1"/>
</dbReference>
<comment type="caution">
    <text evidence="2">The sequence shown here is derived from an EMBL/GenBank/DDBJ whole genome shotgun (WGS) entry which is preliminary data.</text>
</comment>
<accession>J9GGQ6</accession>
<dbReference type="SUPFAM" id="SSF52540">
    <property type="entry name" value="P-loop containing nucleoside triphosphate hydrolases"/>
    <property type="match status" value="1"/>
</dbReference>
<dbReference type="AlphaFoldDB" id="J9GGQ6"/>
<evidence type="ECO:0000313" key="2">
    <source>
        <dbReference type="EMBL" id="EJW98539.1"/>
    </source>
</evidence>